<dbReference type="Proteomes" id="UP000198931">
    <property type="component" value="Unassembled WGS sequence"/>
</dbReference>
<keyword evidence="2" id="KW-1185">Reference proteome</keyword>
<sequence>MAGLVLRIKLFAKFELRFFVSIFVIIMSHYAKPKNVVRYFNPTYRKMNEILEINGTIFLKINSDTIEENLRFAEKNKIFNFLISARIGNYKLNNIDFVKDFPQLEKLYVSVYENINYQAIKHLKNLNTLSIDVLSNDAQEIDFSNLLNLQKLVFTWRNKAKNIHCLKLLKDLTITKFSKINLTLLLSLENLEDLGIFQSKIENLEGIEKLLNLKKLTIVDCRKLENIDSLGSLENLHQIKIHNCGNIKKPGNIMFIIKIELLESSKFI</sequence>
<dbReference type="InterPro" id="IPR032675">
    <property type="entry name" value="LRR_dom_sf"/>
</dbReference>
<evidence type="ECO:0000313" key="2">
    <source>
        <dbReference type="Proteomes" id="UP000198931"/>
    </source>
</evidence>
<gene>
    <name evidence="1" type="ORF">SAMN05443292_3006</name>
</gene>
<name>A0A1I3JEM1_9FLAO</name>
<evidence type="ECO:0000313" key="1">
    <source>
        <dbReference type="EMBL" id="SFI58721.1"/>
    </source>
</evidence>
<dbReference type="Gene3D" id="3.80.10.10">
    <property type="entry name" value="Ribonuclease Inhibitor"/>
    <property type="match status" value="1"/>
</dbReference>
<reference evidence="1 2" key="1">
    <citation type="submission" date="2016-10" db="EMBL/GenBank/DDBJ databases">
        <authorList>
            <person name="de Groot N.N."/>
        </authorList>
    </citation>
    <scope>NUCLEOTIDE SEQUENCE [LARGE SCALE GENOMIC DNA]</scope>
    <source>
        <strain evidence="1 2">DSM 26000</strain>
    </source>
</reference>
<dbReference type="EMBL" id="FOQT01000006">
    <property type="protein sequence ID" value="SFI58721.1"/>
    <property type="molecule type" value="Genomic_DNA"/>
</dbReference>
<organism evidence="1 2">
    <name type="scientific">Halpernia frigidisoli</name>
    <dbReference type="NCBI Taxonomy" id="1125876"/>
    <lineage>
        <taxon>Bacteria</taxon>
        <taxon>Pseudomonadati</taxon>
        <taxon>Bacteroidota</taxon>
        <taxon>Flavobacteriia</taxon>
        <taxon>Flavobacteriales</taxon>
        <taxon>Weeksellaceae</taxon>
        <taxon>Chryseobacterium group</taxon>
        <taxon>Halpernia</taxon>
    </lineage>
</organism>
<dbReference type="SUPFAM" id="SSF52058">
    <property type="entry name" value="L domain-like"/>
    <property type="match status" value="1"/>
</dbReference>
<accession>A0A1I3JEM1</accession>
<protein>
    <submittedName>
        <fullName evidence="1">Uncharacterized protein</fullName>
    </submittedName>
</protein>
<proteinExistence type="predicted"/>
<dbReference type="STRING" id="1125876.SAMN05443292_3006"/>
<dbReference type="AlphaFoldDB" id="A0A1I3JEM1"/>